<dbReference type="EMBL" id="JABFHI010000003">
    <property type="protein sequence ID" value="NOG31920.1"/>
    <property type="molecule type" value="Genomic_DNA"/>
</dbReference>
<dbReference type="SUPFAM" id="SSF81301">
    <property type="entry name" value="Nucleotidyltransferase"/>
    <property type="match status" value="1"/>
</dbReference>
<proteinExistence type="predicted"/>
<dbReference type="InterPro" id="IPR041633">
    <property type="entry name" value="Polbeta"/>
</dbReference>
<keyword evidence="3" id="KW-1185">Reference proteome</keyword>
<sequence>MALASPDPQTLDILQTLLARFPQVQLAVLFGSMASGSETPDSDIDIAVQMPRPMSAAERIALTKAIALAFKRPVDLIDLRTVGQPLLDQIVGSGKQVAGTRHLWGDLIYRNIMENEDFVPYQKRILEGRRRQWMKD</sequence>
<dbReference type="GO" id="GO:0016740">
    <property type="term" value="F:transferase activity"/>
    <property type="evidence" value="ECO:0007669"/>
    <property type="project" value="UniProtKB-KW"/>
</dbReference>
<dbReference type="RefSeq" id="WP_171702379.1">
    <property type="nucleotide sequence ID" value="NZ_JABFHI010000003.1"/>
</dbReference>
<name>A0A7Y3XB71_9GAMM</name>
<dbReference type="PANTHER" id="PTHR43852:SF2">
    <property type="entry name" value="PROTEIN ADENYLYLTRANSFERASE MNTA"/>
    <property type="match status" value="1"/>
</dbReference>
<accession>A0A7Y3XB71</accession>
<dbReference type="Proteomes" id="UP000588806">
    <property type="component" value="Unassembled WGS sequence"/>
</dbReference>
<dbReference type="AlphaFoldDB" id="A0A7Y3XB71"/>
<feature type="domain" description="Polymerase beta nucleotidyltransferase" evidence="1">
    <location>
        <begin position="15"/>
        <end position="98"/>
    </location>
</feature>
<evidence type="ECO:0000259" key="1">
    <source>
        <dbReference type="Pfam" id="PF18765"/>
    </source>
</evidence>
<evidence type="ECO:0000313" key="3">
    <source>
        <dbReference type="Proteomes" id="UP000588806"/>
    </source>
</evidence>
<keyword evidence="2" id="KW-0808">Transferase</keyword>
<dbReference type="InterPro" id="IPR043519">
    <property type="entry name" value="NT_sf"/>
</dbReference>
<dbReference type="PANTHER" id="PTHR43852">
    <property type="entry name" value="NUCLEOTIDYLTRANSFERASE"/>
    <property type="match status" value="1"/>
</dbReference>
<dbReference type="Gene3D" id="3.30.460.10">
    <property type="entry name" value="Beta Polymerase, domain 2"/>
    <property type="match status" value="1"/>
</dbReference>
<dbReference type="Pfam" id="PF18765">
    <property type="entry name" value="Polbeta"/>
    <property type="match status" value="1"/>
</dbReference>
<reference evidence="2 3" key="2">
    <citation type="submission" date="2020-06" db="EMBL/GenBank/DDBJ databases">
        <title>Halomonas songnenensis sp. nov., a moderately halophilic bacterium isolated from saline and alkaline soils.</title>
        <authorList>
            <person name="Jiang J."/>
            <person name="Pan Y."/>
        </authorList>
    </citation>
    <scope>NUCLEOTIDE SEQUENCE [LARGE SCALE GENOMIC DNA]</scope>
    <source>
        <strain evidence="2 3">TBZ9</strain>
    </source>
</reference>
<dbReference type="InterPro" id="IPR052930">
    <property type="entry name" value="TA_antitoxin_MntA"/>
</dbReference>
<comment type="caution">
    <text evidence="2">The sequence shown here is derived from an EMBL/GenBank/DDBJ whole genome shotgun (WGS) entry which is preliminary data.</text>
</comment>
<reference evidence="2 3" key="1">
    <citation type="submission" date="2020-05" db="EMBL/GenBank/DDBJ databases">
        <authorList>
            <person name="Ruan W."/>
            <person name="Jeon C.O."/>
            <person name="Chun B.H."/>
        </authorList>
    </citation>
    <scope>NUCLEOTIDE SEQUENCE [LARGE SCALE GENOMIC DNA]</scope>
    <source>
        <strain evidence="2 3">TBZ9</strain>
    </source>
</reference>
<dbReference type="NCBIfam" id="NF047752">
    <property type="entry name" value="MntA_antitoxin"/>
    <property type="match status" value="1"/>
</dbReference>
<protein>
    <submittedName>
        <fullName evidence="2">Nucleotidyltransferase domain-containing protein</fullName>
    </submittedName>
</protein>
<organism evidence="2 3">
    <name type="scientific">Vreelandella azerica</name>
    <dbReference type="NCBI Taxonomy" id="2732867"/>
    <lineage>
        <taxon>Bacteria</taxon>
        <taxon>Pseudomonadati</taxon>
        <taxon>Pseudomonadota</taxon>
        <taxon>Gammaproteobacteria</taxon>
        <taxon>Oceanospirillales</taxon>
        <taxon>Halomonadaceae</taxon>
        <taxon>Vreelandella</taxon>
    </lineage>
</organism>
<evidence type="ECO:0000313" key="2">
    <source>
        <dbReference type="EMBL" id="NOG31920.1"/>
    </source>
</evidence>
<dbReference type="CDD" id="cd05403">
    <property type="entry name" value="NT_KNTase_like"/>
    <property type="match status" value="1"/>
</dbReference>
<gene>
    <name evidence="2" type="ORF">HLB35_09390</name>
</gene>